<reference evidence="10" key="1">
    <citation type="submission" date="2018-01" db="EMBL/GenBank/DDBJ databases">
        <authorList>
            <person name="Mao J.F."/>
        </authorList>
    </citation>
    <scope>NUCLEOTIDE SEQUENCE</scope>
    <source>
        <strain evidence="10">Huo1</strain>
        <tissue evidence="10">Leaf</tissue>
    </source>
</reference>
<evidence type="ECO:0000313" key="11">
    <source>
        <dbReference type="Proteomes" id="UP000298416"/>
    </source>
</evidence>
<dbReference type="InterPro" id="IPR001128">
    <property type="entry name" value="Cyt_P450"/>
</dbReference>
<sequence>MPSLLSLIPLGYHLQEIDPQGLRRKIDRGMEKTKDFLEVLLEYRGNSDDECDQISDHQLHIIIMEVFLAGSETTSSTIEWAMVELLRHPEAMAAAKEELRRVVGEGNRFEEAQIDDLPYLQAVVKETLRLHPPVPFLVPRRAIREVEFMSYRIPENTQVFVNAWAIGRDLRCWEEAEEFKPERFLESRTDYKGHNFELIPFGAGRRICAGIPLAHRMLNLVLGSLVHEFEWGVDEVGEKEMADERERMGVTVRKLAPLMAIARRCST</sequence>
<keyword evidence="5 9" id="KW-0560">Oxidoreductase</keyword>
<evidence type="ECO:0000256" key="7">
    <source>
        <dbReference type="ARBA" id="ARBA00023033"/>
    </source>
</evidence>
<evidence type="ECO:0000256" key="6">
    <source>
        <dbReference type="ARBA" id="ARBA00023004"/>
    </source>
</evidence>
<dbReference type="FunFam" id="1.10.630.10:FF:000163">
    <property type="entry name" value="Geraniol 8-hydroxylase"/>
    <property type="match status" value="1"/>
</dbReference>
<dbReference type="SUPFAM" id="SSF48264">
    <property type="entry name" value="Cytochrome P450"/>
    <property type="match status" value="1"/>
</dbReference>
<dbReference type="PANTHER" id="PTHR47950:SF14">
    <property type="entry name" value="CYTOCHROME P450 76A2-LIKE ISOFORM X1"/>
    <property type="match status" value="1"/>
</dbReference>
<dbReference type="InterPro" id="IPR017972">
    <property type="entry name" value="Cyt_P450_CS"/>
</dbReference>
<dbReference type="GO" id="GO:0016712">
    <property type="term" value="F:oxidoreductase activity, acting on paired donors, with incorporation or reduction of molecular oxygen, reduced flavin or flavoprotein as one donor, and incorporation of one atom of oxygen"/>
    <property type="evidence" value="ECO:0007669"/>
    <property type="project" value="UniProtKB-ARBA"/>
</dbReference>
<keyword evidence="7 9" id="KW-0503">Monooxygenase</keyword>
<evidence type="ECO:0000256" key="2">
    <source>
        <dbReference type="ARBA" id="ARBA00010617"/>
    </source>
</evidence>
<dbReference type="PRINTS" id="PR00463">
    <property type="entry name" value="EP450I"/>
</dbReference>
<evidence type="ECO:0000256" key="1">
    <source>
        <dbReference type="ARBA" id="ARBA00004167"/>
    </source>
</evidence>
<reference evidence="10" key="2">
    <citation type="submission" date="2020-08" db="EMBL/GenBank/DDBJ databases">
        <title>Plant Genome Project.</title>
        <authorList>
            <person name="Zhang R.-G."/>
        </authorList>
    </citation>
    <scope>NUCLEOTIDE SEQUENCE</scope>
    <source>
        <strain evidence="10">Huo1</strain>
        <tissue evidence="10">Leaf</tissue>
    </source>
</reference>
<evidence type="ECO:0000256" key="3">
    <source>
        <dbReference type="ARBA" id="ARBA00022617"/>
    </source>
</evidence>
<dbReference type="GO" id="GO:0020037">
    <property type="term" value="F:heme binding"/>
    <property type="evidence" value="ECO:0007669"/>
    <property type="project" value="InterPro"/>
</dbReference>
<protein>
    <submittedName>
        <fullName evidence="10">Uncharacterized protein</fullName>
    </submittedName>
</protein>
<comment type="cofactor">
    <cofactor evidence="8">
        <name>heme</name>
        <dbReference type="ChEBI" id="CHEBI:30413"/>
    </cofactor>
</comment>
<feature type="binding site" description="axial binding residue" evidence="8">
    <location>
        <position position="208"/>
    </location>
    <ligand>
        <name>heme</name>
        <dbReference type="ChEBI" id="CHEBI:30413"/>
    </ligand>
    <ligandPart>
        <name>Fe</name>
        <dbReference type="ChEBI" id="CHEBI:18248"/>
    </ligandPart>
</feature>
<keyword evidence="4 8" id="KW-0479">Metal-binding</keyword>
<dbReference type="GO" id="GO:0016114">
    <property type="term" value="P:terpenoid biosynthetic process"/>
    <property type="evidence" value="ECO:0007669"/>
    <property type="project" value="UniProtKB-ARBA"/>
</dbReference>
<accession>A0A8X8XQQ6</accession>
<dbReference type="InterPro" id="IPR036396">
    <property type="entry name" value="Cyt_P450_sf"/>
</dbReference>
<evidence type="ECO:0000256" key="4">
    <source>
        <dbReference type="ARBA" id="ARBA00022723"/>
    </source>
</evidence>
<dbReference type="InterPro" id="IPR002401">
    <property type="entry name" value="Cyt_P450_E_grp-I"/>
</dbReference>
<keyword evidence="11" id="KW-1185">Reference proteome</keyword>
<name>A0A8X8XQQ6_SALSN</name>
<evidence type="ECO:0000256" key="9">
    <source>
        <dbReference type="RuleBase" id="RU000461"/>
    </source>
</evidence>
<dbReference type="Gene3D" id="1.10.630.10">
    <property type="entry name" value="Cytochrome P450"/>
    <property type="match status" value="1"/>
</dbReference>
<dbReference type="GO" id="GO:0005506">
    <property type="term" value="F:iron ion binding"/>
    <property type="evidence" value="ECO:0007669"/>
    <property type="project" value="InterPro"/>
</dbReference>
<proteinExistence type="inferred from homology"/>
<dbReference type="AlphaFoldDB" id="A0A8X8XQQ6"/>
<dbReference type="Proteomes" id="UP000298416">
    <property type="component" value="Unassembled WGS sequence"/>
</dbReference>
<keyword evidence="6 8" id="KW-0408">Iron</keyword>
<comment type="subcellular location">
    <subcellularLocation>
        <location evidence="1">Membrane</location>
        <topology evidence="1">Single-pass membrane protein</topology>
    </subcellularLocation>
</comment>
<comment type="caution">
    <text evidence="10">The sequence shown here is derived from an EMBL/GenBank/DDBJ whole genome shotgun (WGS) entry which is preliminary data.</text>
</comment>
<dbReference type="EMBL" id="PNBA02000008">
    <property type="protein sequence ID" value="KAG6416874.1"/>
    <property type="molecule type" value="Genomic_DNA"/>
</dbReference>
<dbReference type="PROSITE" id="PS00086">
    <property type="entry name" value="CYTOCHROME_P450"/>
    <property type="match status" value="1"/>
</dbReference>
<comment type="similarity">
    <text evidence="2 9">Belongs to the cytochrome P450 family.</text>
</comment>
<evidence type="ECO:0000313" key="10">
    <source>
        <dbReference type="EMBL" id="KAG6416874.1"/>
    </source>
</evidence>
<dbReference type="PANTHER" id="PTHR47950">
    <property type="entry name" value="CYTOCHROME P450, FAMILY 76, SUBFAMILY C, POLYPEPTIDE 5-RELATED"/>
    <property type="match status" value="1"/>
</dbReference>
<evidence type="ECO:0000256" key="8">
    <source>
        <dbReference type="PIRSR" id="PIRSR602401-1"/>
    </source>
</evidence>
<dbReference type="GO" id="GO:0016020">
    <property type="term" value="C:membrane"/>
    <property type="evidence" value="ECO:0007669"/>
    <property type="project" value="UniProtKB-SubCell"/>
</dbReference>
<keyword evidence="3 8" id="KW-0349">Heme</keyword>
<gene>
    <name evidence="10" type="ORF">SASPL_124315</name>
</gene>
<organism evidence="10">
    <name type="scientific">Salvia splendens</name>
    <name type="common">Scarlet sage</name>
    <dbReference type="NCBI Taxonomy" id="180675"/>
    <lineage>
        <taxon>Eukaryota</taxon>
        <taxon>Viridiplantae</taxon>
        <taxon>Streptophyta</taxon>
        <taxon>Embryophyta</taxon>
        <taxon>Tracheophyta</taxon>
        <taxon>Spermatophyta</taxon>
        <taxon>Magnoliopsida</taxon>
        <taxon>eudicotyledons</taxon>
        <taxon>Gunneridae</taxon>
        <taxon>Pentapetalae</taxon>
        <taxon>asterids</taxon>
        <taxon>lamiids</taxon>
        <taxon>Lamiales</taxon>
        <taxon>Lamiaceae</taxon>
        <taxon>Nepetoideae</taxon>
        <taxon>Mentheae</taxon>
        <taxon>Salviinae</taxon>
        <taxon>Salvia</taxon>
        <taxon>Salvia subgen. Calosphace</taxon>
        <taxon>core Calosphace</taxon>
    </lineage>
</organism>
<dbReference type="Pfam" id="PF00067">
    <property type="entry name" value="p450"/>
    <property type="match status" value="1"/>
</dbReference>
<dbReference type="PRINTS" id="PR00385">
    <property type="entry name" value="P450"/>
</dbReference>
<evidence type="ECO:0000256" key="5">
    <source>
        <dbReference type="ARBA" id="ARBA00023002"/>
    </source>
</evidence>